<proteinExistence type="predicted"/>
<sequence length="120" mass="13905">MPYRHTTDDQPTYNELRGTFAGAADALSESEPEPTYVPTPRRWQVGDLLKHRTYGNCLILRKQVGVFHNYDLIAEDGYQFQTQEPTNFLHNTGLTYQYKDFAQTASDYRAGLFTPYFEIL</sequence>
<keyword evidence="2" id="KW-1185">Reference proteome</keyword>
<gene>
    <name evidence="1" type="ORF">HNV11_23810</name>
</gene>
<geneLocation type="plasmid" evidence="2">
    <name>pts</name>
</geneLocation>
<dbReference type="RefSeq" id="WP_171742329.1">
    <property type="nucleotide sequence ID" value="NZ_CP053436.1"/>
</dbReference>
<dbReference type="AlphaFoldDB" id="A0A6M5YGN1"/>
<reference evidence="1 2" key="1">
    <citation type="submission" date="2020-05" db="EMBL/GenBank/DDBJ databases">
        <title>Genome sequencing of Spirosoma sp. TS118.</title>
        <authorList>
            <person name="Lee J.-H."/>
            <person name="Jeong S."/>
            <person name="Zhao L."/>
            <person name="Jung J.-H."/>
            <person name="Kim M.-K."/>
            <person name="Lim S."/>
        </authorList>
    </citation>
    <scope>NUCLEOTIDE SEQUENCE [LARGE SCALE GENOMIC DNA]</scope>
    <source>
        <strain evidence="1 2">TS118</strain>
        <plasmid evidence="2">pts</plasmid>
    </source>
</reference>
<dbReference type="EMBL" id="CP053436">
    <property type="protein sequence ID" value="QJW92501.1"/>
    <property type="molecule type" value="Genomic_DNA"/>
</dbReference>
<evidence type="ECO:0000313" key="1">
    <source>
        <dbReference type="EMBL" id="QJW92501.1"/>
    </source>
</evidence>
<evidence type="ECO:0000313" key="2">
    <source>
        <dbReference type="Proteomes" id="UP000502756"/>
    </source>
</evidence>
<keyword evidence="1" id="KW-0614">Plasmid</keyword>
<dbReference type="KEGG" id="stae:HNV11_23810"/>
<dbReference type="Proteomes" id="UP000502756">
    <property type="component" value="Plasmid pTS"/>
</dbReference>
<accession>A0A6M5YGN1</accession>
<name>A0A6M5YGN1_9BACT</name>
<organism evidence="1 2">
    <name type="scientific">Spirosoma taeanense</name>
    <dbReference type="NCBI Taxonomy" id="2735870"/>
    <lineage>
        <taxon>Bacteria</taxon>
        <taxon>Pseudomonadati</taxon>
        <taxon>Bacteroidota</taxon>
        <taxon>Cytophagia</taxon>
        <taxon>Cytophagales</taxon>
        <taxon>Cytophagaceae</taxon>
        <taxon>Spirosoma</taxon>
    </lineage>
</organism>
<protein>
    <submittedName>
        <fullName evidence="1">Uncharacterized protein</fullName>
    </submittedName>
</protein>